<protein>
    <submittedName>
        <fullName evidence="1">Uncharacterized protein</fullName>
    </submittedName>
</protein>
<dbReference type="Proteomes" id="UP000257014">
    <property type="component" value="Unassembled WGS sequence"/>
</dbReference>
<gene>
    <name evidence="1" type="ORF">C6P37_11635</name>
</gene>
<accession>A0A3E0K2M4</accession>
<proteinExistence type="predicted"/>
<sequence>MTARPFVPAAVQPEHKPPGHFWNIWFSAFLISSGAPVRRDPFWRREADLPGRFHEEKREDDMPWA</sequence>
<dbReference type="EMBL" id="QEWE01000021">
    <property type="protein sequence ID" value="REJ27463.1"/>
    <property type="molecule type" value="Genomic_DNA"/>
</dbReference>
<evidence type="ECO:0000313" key="2">
    <source>
        <dbReference type="Proteomes" id="UP000257014"/>
    </source>
</evidence>
<reference evidence="1 2" key="1">
    <citation type="submission" date="2018-03" db="EMBL/GenBank/DDBJ databases">
        <authorList>
            <person name="Keele B.F."/>
        </authorList>
    </citation>
    <scope>NUCLEOTIDE SEQUENCE [LARGE SCALE GENOMIC DNA]</scope>
    <source>
        <strain evidence="1">ZCTH4_d</strain>
    </source>
</reference>
<name>A0A3E0K2M4_9BACI</name>
<comment type="caution">
    <text evidence="1">The sequence shown here is derived from an EMBL/GenBank/DDBJ whole genome shotgun (WGS) entry which is preliminary data.</text>
</comment>
<dbReference type="AlphaFoldDB" id="A0A3E0K2M4"/>
<evidence type="ECO:0000313" key="1">
    <source>
        <dbReference type="EMBL" id="REJ27463.1"/>
    </source>
</evidence>
<organism evidence="1 2">
    <name type="scientific">Caldibacillus debilis</name>
    <dbReference type="NCBI Taxonomy" id="301148"/>
    <lineage>
        <taxon>Bacteria</taxon>
        <taxon>Bacillati</taxon>
        <taxon>Bacillota</taxon>
        <taxon>Bacilli</taxon>
        <taxon>Bacillales</taxon>
        <taxon>Bacillaceae</taxon>
        <taxon>Caldibacillus</taxon>
    </lineage>
</organism>